<dbReference type="InterPro" id="IPR017149">
    <property type="entry name" value="GSH_degradosome_Dug2"/>
</dbReference>
<dbReference type="eggNOG" id="KOG2276">
    <property type="taxonomic scope" value="Eukaryota"/>
</dbReference>
<keyword evidence="2 7" id="KW-0853">WD repeat</keyword>
<feature type="domain" description="Peptidase M20 dimerisation" evidence="9">
    <location>
        <begin position="903"/>
        <end position="1057"/>
    </location>
</feature>
<dbReference type="HOGENOM" id="CLU_008535_1_0_1"/>
<dbReference type="PANTHER" id="PTHR43270:SF8">
    <property type="entry name" value="DI- AND TRIPEPTIDASE DUG2-RELATED"/>
    <property type="match status" value="1"/>
</dbReference>
<dbReference type="InterPro" id="IPR036264">
    <property type="entry name" value="Bact_exopeptidase_dim_dom"/>
</dbReference>
<evidence type="ECO:0000313" key="11">
    <source>
        <dbReference type="Proteomes" id="UP000053664"/>
    </source>
</evidence>
<dbReference type="GeneID" id="19317097"/>
<dbReference type="GO" id="GO:0008233">
    <property type="term" value="F:peptidase activity"/>
    <property type="evidence" value="ECO:0007669"/>
    <property type="project" value="UniProtKB-KW"/>
</dbReference>
<name>A0A061HB18_9BASI</name>
<evidence type="ECO:0000259" key="9">
    <source>
        <dbReference type="Pfam" id="PF07687"/>
    </source>
</evidence>
<dbReference type="Pfam" id="PF07687">
    <property type="entry name" value="M20_dimer"/>
    <property type="match status" value="1"/>
</dbReference>
<dbReference type="PRINTS" id="PR00320">
    <property type="entry name" value="GPROTEINBRPT"/>
</dbReference>
<dbReference type="OrthoDB" id="7832001at2759"/>
<keyword evidence="5" id="KW-0677">Repeat</keyword>
<evidence type="ECO:0000313" key="10">
    <source>
        <dbReference type="EMBL" id="EPQ29230.1"/>
    </source>
</evidence>
<evidence type="ECO:0000256" key="8">
    <source>
        <dbReference type="SAM" id="MobiDB-lite"/>
    </source>
</evidence>
<dbReference type="InterPro" id="IPR001680">
    <property type="entry name" value="WD40_rpt"/>
</dbReference>
<feature type="repeat" description="WD" evidence="7">
    <location>
        <begin position="628"/>
        <end position="642"/>
    </location>
</feature>
<feature type="repeat" description="WD" evidence="7">
    <location>
        <begin position="556"/>
        <end position="588"/>
    </location>
</feature>
<proteinExistence type="inferred from homology"/>
<dbReference type="AlphaFoldDB" id="A0A061HB18"/>
<feature type="compositionally biased region" description="Low complexity" evidence="8">
    <location>
        <begin position="667"/>
        <end position="677"/>
    </location>
</feature>
<dbReference type="InterPro" id="IPR036322">
    <property type="entry name" value="WD40_repeat_dom_sf"/>
</dbReference>
<dbReference type="Proteomes" id="UP000053664">
    <property type="component" value="Unassembled WGS sequence"/>
</dbReference>
<organism evidence="10 11">
    <name type="scientific">Pseudozyma flocculosa PF-1</name>
    <dbReference type="NCBI Taxonomy" id="1277687"/>
    <lineage>
        <taxon>Eukaryota</taxon>
        <taxon>Fungi</taxon>
        <taxon>Dikarya</taxon>
        <taxon>Basidiomycota</taxon>
        <taxon>Ustilaginomycotina</taxon>
        <taxon>Ustilaginomycetes</taxon>
        <taxon>Ustilaginales</taxon>
        <taxon>Ustilaginaceae</taxon>
        <taxon>Pseudozyma</taxon>
    </lineage>
</organism>
<evidence type="ECO:0000256" key="6">
    <source>
        <dbReference type="ARBA" id="ARBA00022801"/>
    </source>
</evidence>
<dbReference type="SMART" id="SM00320">
    <property type="entry name" value="WD40"/>
    <property type="match status" value="5"/>
</dbReference>
<evidence type="ECO:0000256" key="4">
    <source>
        <dbReference type="ARBA" id="ARBA00022723"/>
    </source>
</evidence>
<accession>A0A061HB18</accession>
<sequence>MCSPNVHYDHRPRGFSDNPFEATASIATDAYPPRSGGAGPSALDRGDAPYQRTHPTASDDAASGHPYNSSSNSSGGGSSYAFADHRHRSSAPGSHHNHHRHQGHPDFPGRHLTASAVSSSSSTAASASLHHTITHSSSVLSLAVDEQRGLVFSGSQSECIYVWDLATYQRTTRLEGHTGSVLALELAPERNWLFSSSGDNTVRIWDTHSLRPLYVVYPAEDNVGDIFALKWCSELQTLYLGCQNTSIQWICLEGIASSASNGSQAATQPGAATATPAGGLAVRGSAHGGQLRGSDSPKVATPGAFPVSRPHRFFDSVSLSRSRSTNTTAASAAAASGKTARGAGTGGSATPQPPPPPLLRSRISEGHLGNADGDGGGIRAAGPEATGPATRPHAQHPGAATDEVISAASARLSDMSLTVPDALRHPEAAVLDPDSSFKRAVDASAENGAVVETLVVPPACSVPSAHFGYIYTFAILTLEGDHPHRKVLASGSGDEAVKLWHATPEGLVHLATLESPNTDGNAVMALASWKSTLFAGLQGGDVEVWDLETCTLVRTLRAHDDDVLALEACSYDGCLFTASADGRIRRWDRSFRCTDQWKAHDGIILSLASIRQPVPPGQPNRPRPVLQLVTGSSDDLIKIWNLPQRDGGAGRSSEYAVDGGGSRDQTPSAAAVPSAPGSSTLLSSLAQFVRYRSVSSVEENREDCRQAAHFLKACLSGLGAEAKILANLPGRNPLVLATFKANGSQSRSRSLSRSRRPSEQDRGDATAATGVDADAADGRSGPLSSSPPPTKRCLFYGHYDCIDAEGQWDSDPFQMDGRDGYLYGRGVSDNKGPILAAACAASQLLSQRQLDADVVFLIEGEEETGSIGFTEAVRAHKDDIGHIDVILLSNSYWLGEDTPCLTVGLRGVVRATIEVSGDEPDVHSGVEGGAVREPMIDMVKLLSSLSSGAQVTIPGFYDAVRPVTPAEVAQYESIARIKLQAAQPSSASTAEAVAACAQSLMAKWRHPSLSVHHLRVSGPGNSTVIPSKVSATVSLRIVPDQSLSAIESALQRHIDNVFAGLRAGGSANAVHVVVEHRADWWSGSSSPYFTHLERAVRDVWGLSSSSSPDHDGGGGPISIREGGSIPAIAILEKELRAEAVHLPMGQSSDSAHLPNERIRLVNLRRGRDVVARFLCALGQEHPQQPS</sequence>
<dbReference type="PIRSF" id="PIRSF037237">
    <property type="entry name" value="Peptidase_WD_repeats_DUG2"/>
    <property type="match status" value="1"/>
</dbReference>
<feature type="compositionally biased region" description="Low complexity" evidence="8">
    <location>
        <begin position="264"/>
        <end position="279"/>
    </location>
</feature>
<dbReference type="RefSeq" id="XP_007878693.1">
    <property type="nucleotide sequence ID" value="XM_007880502.1"/>
</dbReference>
<dbReference type="EMBL" id="KE361631">
    <property type="protein sequence ID" value="EPQ29230.1"/>
    <property type="molecule type" value="Genomic_DNA"/>
</dbReference>
<feature type="region of interest" description="Disordered" evidence="8">
    <location>
        <begin position="739"/>
        <end position="788"/>
    </location>
</feature>
<feature type="repeat" description="WD" evidence="7">
    <location>
        <begin position="132"/>
        <end position="173"/>
    </location>
</feature>
<feature type="compositionally biased region" description="Low complexity" evidence="8">
    <location>
        <begin position="765"/>
        <end position="784"/>
    </location>
</feature>
<dbReference type="KEGG" id="pfp:PFL1_02985"/>
<gene>
    <name evidence="10" type="ORF">PFL1_02985</name>
</gene>
<keyword evidence="6" id="KW-0378">Hydrolase</keyword>
<feature type="compositionally biased region" description="Basic residues" evidence="8">
    <location>
        <begin position="85"/>
        <end position="102"/>
    </location>
</feature>
<dbReference type="PROSITE" id="PS50082">
    <property type="entry name" value="WD_REPEATS_2"/>
    <property type="match status" value="4"/>
</dbReference>
<dbReference type="SUPFAM" id="SSF55031">
    <property type="entry name" value="Bacterial exopeptidase dimerisation domain"/>
    <property type="match status" value="1"/>
</dbReference>
<dbReference type="SUPFAM" id="SSF53187">
    <property type="entry name" value="Zn-dependent exopeptidases"/>
    <property type="match status" value="1"/>
</dbReference>
<dbReference type="PROSITE" id="PS50294">
    <property type="entry name" value="WD_REPEATS_REGION"/>
    <property type="match status" value="1"/>
</dbReference>
<dbReference type="SUPFAM" id="SSF50978">
    <property type="entry name" value="WD40 repeat-like"/>
    <property type="match status" value="2"/>
</dbReference>
<dbReference type="PANTHER" id="PTHR43270">
    <property type="entry name" value="BETA-ALA-HIS DIPEPTIDASE"/>
    <property type="match status" value="1"/>
</dbReference>
<keyword evidence="4" id="KW-0479">Metal-binding</keyword>
<feature type="repeat" description="WD" evidence="7">
    <location>
        <begin position="174"/>
        <end position="215"/>
    </location>
</feature>
<dbReference type="Pfam" id="PF01546">
    <property type="entry name" value="Peptidase_M20"/>
    <property type="match status" value="1"/>
</dbReference>
<comment type="similarity">
    <text evidence="1">Belongs to the peptidase M20A family.</text>
</comment>
<dbReference type="GO" id="GO:0046872">
    <property type="term" value="F:metal ion binding"/>
    <property type="evidence" value="ECO:0007669"/>
    <property type="project" value="UniProtKB-KW"/>
</dbReference>
<feature type="compositionally biased region" description="Low complexity" evidence="8">
    <location>
        <begin position="320"/>
        <end position="342"/>
    </location>
</feature>
<feature type="compositionally biased region" description="Low complexity" evidence="8">
    <location>
        <begin position="111"/>
        <end position="120"/>
    </location>
</feature>
<dbReference type="InterPro" id="IPR020472">
    <property type="entry name" value="WD40_PAC1"/>
</dbReference>
<dbReference type="InterPro" id="IPR051458">
    <property type="entry name" value="Cyt/Met_Dipeptidase"/>
</dbReference>
<dbReference type="Gene3D" id="3.40.630.10">
    <property type="entry name" value="Zn peptidases"/>
    <property type="match status" value="1"/>
</dbReference>
<dbReference type="Pfam" id="PF00400">
    <property type="entry name" value="WD40"/>
    <property type="match status" value="3"/>
</dbReference>
<feature type="region of interest" description="Disordered" evidence="8">
    <location>
        <begin position="1"/>
        <end position="120"/>
    </location>
</feature>
<dbReference type="GO" id="GO:0006508">
    <property type="term" value="P:proteolysis"/>
    <property type="evidence" value="ECO:0007669"/>
    <property type="project" value="UniProtKB-KW"/>
</dbReference>
<feature type="region of interest" description="Disordered" evidence="8">
    <location>
        <begin position="643"/>
        <end position="677"/>
    </location>
</feature>
<keyword evidence="3" id="KW-0645">Protease</keyword>
<dbReference type="InterPro" id="IPR011650">
    <property type="entry name" value="Peptidase_M20_dimer"/>
</dbReference>
<dbReference type="InterPro" id="IPR015943">
    <property type="entry name" value="WD40/YVTN_repeat-like_dom_sf"/>
</dbReference>
<evidence type="ECO:0000256" key="7">
    <source>
        <dbReference type="PROSITE-ProRule" id="PRU00221"/>
    </source>
</evidence>
<dbReference type="Gene3D" id="2.130.10.10">
    <property type="entry name" value="YVTN repeat-like/Quinoprotein amine dehydrogenase"/>
    <property type="match status" value="2"/>
</dbReference>
<evidence type="ECO:0000256" key="5">
    <source>
        <dbReference type="ARBA" id="ARBA00022737"/>
    </source>
</evidence>
<protein>
    <recommendedName>
        <fullName evidence="9">Peptidase M20 dimerisation domain-containing protein</fullName>
    </recommendedName>
</protein>
<evidence type="ECO:0000256" key="1">
    <source>
        <dbReference type="ARBA" id="ARBA00006247"/>
    </source>
</evidence>
<feature type="region of interest" description="Disordered" evidence="8">
    <location>
        <begin position="262"/>
        <end position="401"/>
    </location>
</feature>
<evidence type="ECO:0000256" key="2">
    <source>
        <dbReference type="ARBA" id="ARBA00022574"/>
    </source>
</evidence>
<dbReference type="InterPro" id="IPR002933">
    <property type="entry name" value="Peptidase_M20"/>
</dbReference>
<reference evidence="10 11" key="1">
    <citation type="journal article" date="2013" name="Plant Cell">
        <title>The transition from a phytopathogenic smut ancestor to an anamorphic biocontrol agent deciphered by comparative whole-genome analysis.</title>
        <authorList>
            <person name="Lefebvre F."/>
            <person name="Joly D.L."/>
            <person name="Labbe C."/>
            <person name="Teichmann B."/>
            <person name="Linning R."/>
            <person name="Belzile F."/>
            <person name="Bakkeren G."/>
            <person name="Belanger R.R."/>
        </authorList>
    </citation>
    <scope>NUCLEOTIDE SEQUENCE [LARGE SCALE GENOMIC DNA]</scope>
    <source>
        <strain evidence="10 11">PF-1</strain>
    </source>
</reference>
<dbReference type="Gene3D" id="3.30.70.360">
    <property type="match status" value="1"/>
</dbReference>
<dbReference type="GO" id="GO:0006751">
    <property type="term" value="P:glutathione catabolic process"/>
    <property type="evidence" value="ECO:0007669"/>
    <property type="project" value="InterPro"/>
</dbReference>
<evidence type="ECO:0000256" key="3">
    <source>
        <dbReference type="ARBA" id="ARBA00022670"/>
    </source>
</evidence>